<keyword evidence="2" id="KW-1185">Reference proteome</keyword>
<evidence type="ECO:0000313" key="1">
    <source>
        <dbReference type="EMBL" id="GCE29467.1"/>
    </source>
</evidence>
<dbReference type="AlphaFoldDB" id="A0A402BDY4"/>
<sequence length="67" mass="8036">MRSKTQFYPLYPIYQMSQSSPTIPIARVRMETPQQRFARLKQTADATGRRLIHVYLEDERKRKGEQH</sequence>
<comment type="caution">
    <text evidence="1">The sequence shown here is derived from an EMBL/GenBank/DDBJ whole genome shotgun (WGS) entry which is preliminary data.</text>
</comment>
<dbReference type="EMBL" id="BIFT01000002">
    <property type="protein sequence ID" value="GCE29467.1"/>
    <property type="molecule type" value="Genomic_DNA"/>
</dbReference>
<accession>A0A402BDY4</accession>
<organism evidence="1 2">
    <name type="scientific">Dictyobacter alpinus</name>
    <dbReference type="NCBI Taxonomy" id="2014873"/>
    <lineage>
        <taxon>Bacteria</taxon>
        <taxon>Bacillati</taxon>
        <taxon>Chloroflexota</taxon>
        <taxon>Ktedonobacteria</taxon>
        <taxon>Ktedonobacterales</taxon>
        <taxon>Dictyobacteraceae</taxon>
        <taxon>Dictyobacter</taxon>
    </lineage>
</organism>
<protein>
    <submittedName>
        <fullName evidence="1">Uncharacterized protein</fullName>
    </submittedName>
</protein>
<evidence type="ECO:0000313" key="2">
    <source>
        <dbReference type="Proteomes" id="UP000287171"/>
    </source>
</evidence>
<name>A0A402BDY4_9CHLR</name>
<proteinExistence type="predicted"/>
<dbReference type="Proteomes" id="UP000287171">
    <property type="component" value="Unassembled WGS sequence"/>
</dbReference>
<gene>
    <name evidence="1" type="ORF">KDA_49510</name>
</gene>
<reference evidence="2" key="1">
    <citation type="submission" date="2018-12" db="EMBL/GenBank/DDBJ databases">
        <title>Tengunoibacter tsumagoiensis gen. nov., sp. nov., Dictyobacter kobayashii sp. nov., D. alpinus sp. nov., and D. joshuensis sp. nov. and description of Dictyobacteraceae fam. nov. within the order Ktedonobacterales isolated from Tengu-no-mugimeshi.</title>
        <authorList>
            <person name="Wang C.M."/>
            <person name="Zheng Y."/>
            <person name="Sakai Y."/>
            <person name="Toyoda A."/>
            <person name="Minakuchi Y."/>
            <person name="Abe K."/>
            <person name="Yokota A."/>
            <person name="Yabe S."/>
        </authorList>
    </citation>
    <scope>NUCLEOTIDE SEQUENCE [LARGE SCALE GENOMIC DNA]</scope>
    <source>
        <strain evidence="2">Uno16</strain>
    </source>
</reference>